<sequence>MIEFMHITSLDSALSILRSGHFHPVRGTLADAGLNGLQSGRIGWNEQYFTGIGVRLFFEWSGPVEIGPGSAPNVLFDQMPHRVFVPAGTEQYLRLTGFRAAALTWQQRRFKIPWYCFGPARRERARRRAMVQLQAEIDSIVETKPYISVIP</sequence>
<evidence type="ECO:0000313" key="2">
    <source>
        <dbReference type="Proteomes" id="UP000253759"/>
    </source>
</evidence>
<dbReference type="RefSeq" id="WP_114647189.1">
    <property type="nucleotide sequence ID" value="NZ_QQNH01000064.1"/>
</dbReference>
<evidence type="ECO:0008006" key="3">
    <source>
        <dbReference type="Google" id="ProtNLM"/>
    </source>
</evidence>
<dbReference type="EMBL" id="QQNH01000064">
    <property type="protein sequence ID" value="RDE07567.1"/>
    <property type="molecule type" value="Genomic_DNA"/>
</dbReference>
<gene>
    <name evidence="1" type="ORF">DVH29_16060</name>
</gene>
<comment type="caution">
    <text evidence="1">The sequence shown here is derived from an EMBL/GenBank/DDBJ whole genome shotgun (WGS) entry which is preliminary data.</text>
</comment>
<proteinExistence type="predicted"/>
<keyword evidence="2" id="KW-1185">Reference proteome</keyword>
<dbReference type="OrthoDB" id="9869370at2"/>
<dbReference type="Proteomes" id="UP000253759">
    <property type="component" value="Unassembled WGS sequence"/>
</dbReference>
<organism evidence="1 2">
    <name type="scientific">Pelagibacterium lacus</name>
    <dbReference type="NCBI Taxonomy" id="2282655"/>
    <lineage>
        <taxon>Bacteria</taxon>
        <taxon>Pseudomonadati</taxon>
        <taxon>Pseudomonadota</taxon>
        <taxon>Alphaproteobacteria</taxon>
        <taxon>Hyphomicrobiales</taxon>
        <taxon>Devosiaceae</taxon>
        <taxon>Pelagibacterium</taxon>
    </lineage>
</organism>
<protein>
    <recommendedName>
        <fullName evidence="3">DUF4433 domain-containing protein</fullName>
    </recommendedName>
</protein>
<name>A0A369W0U2_9HYPH</name>
<reference evidence="2" key="1">
    <citation type="submission" date="2018-07" db="EMBL/GenBank/DDBJ databases">
        <authorList>
            <person name="Liu B.-T."/>
            <person name="Du Z."/>
        </authorList>
    </citation>
    <scope>NUCLEOTIDE SEQUENCE [LARGE SCALE GENOMIC DNA]</scope>
    <source>
        <strain evidence="2">XYN52</strain>
    </source>
</reference>
<dbReference type="AlphaFoldDB" id="A0A369W0U2"/>
<evidence type="ECO:0000313" key="1">
    <source>
        <dbReference type="EMBL" id="RDE07567.1"/>
    </source>
</evidence>
<accession>A0A369W0U2</accession>